<dbReference type="EMBL" id="KP975077">
    <property type="protein sequence ID" value="AKJ19357.1"/>
    <property type="molecule type" value="Genomic_DNA"/>
</dbReference>
<sequence length="51" mass="5553">MLKVTFALSVDLAVKSGQLKQAVRHHRQNVTFVAGALPMPAKGNLNLPNRN</sequence>
<geneLocation type="plasmid" evidence="1">
    <name>pMRVIM0813</name>
</geneLocation>
<reference evidence="1" key="1">
    <citation type="submission" date="2015-03" db="EMBL/GenBank/DDBJ databases">
        <title>Allelic Variants of blaVIM Reside on Diverse Mobile Genetic Elements in Gram-negative Clinical Isolates from the USA.</title>
        <authorList>
            <person name="McGann P."/>
            <person name="Snesrud E."/>
            <person name="Ong A.C."/>
            <person name="Clifford R."/>
            <person name="Kwak Y.I."/>
            <person name="Steele E.D."/>
            <person name="Rabinowitz R."/>
            <person name="Waterman P.E."/>
            <person name="Lesho E."/>
        </authorList>
    </citation>
    <scope>NUCLEOTIDE SEQUENCE</scope>
    <source>
        <strain evidence="1">MRSN17626</strain>
        <plasmid evidence="1">pMRVIM0813</plasmid>
    </source>
</reference>
<organism evidence="1">
    <name type="scientific">Enterobacter cloacae</name>
    <dbReference type="NCBI Taxonomy" id="550"/>
    <lineage>
        <taxon>Bacteria</taxon>
        <taxon>Pseudomonadati</taxon>
        <taxon>Pseudomonadota</taxon>
        <taxon>Gammaproteobacteria</taxon>
        <taxon>Enterobacterales</taxon>
        <taxon>Enterobacteriaceae</taxon>
        <taxon>Enterobacter</taxon>
        <taxon>Enterobacter cloacae complex</taxon>
    </lineage>
</organism>
<protein>
    <submittedName>
        <fullName evidence="1">Uncharacterized protein</fullName>
    </submittedName>
</protein>
<name>A0A0G3B3E5_ENTCL</name>
<proteinExistence type="predicted"/>
<dbReference type="AlphaFoldDB" id="A0A0G3B3E5"/>
<accession>A0A0G3B3E5</accession>
<evidence type="ECO:0000313" key="1">
    <source>
        <dbReference type="EMBL" id="AKJ19357.1"/>
    </source>
</evidence>
<dbReference type="RefSeq" id="WP_001371927.1">
    <property type="nucleotide sequence ID" value="NZ_KY270852.1"/>
</dbReference>
<keyword evidence="1" id="KW-0614">Plasmid</keyword>